<dbReference type="Proteomes" id="UP000001460">
    <property type="component" value="Unassembled WGS sequence"/>
</dbReference>
<evidence type="ECO:0000256" key="6">
    <source>
        <dbReference type="ARBA" id="ARBA00022989"/>
    </source>
</evidence>
<feature type="transmembrane region" description="Helical" evidence="9">
    <location>
        <begin position="130"/>
        <end position="152"/>
    </location>
</feature>
<keyword evidence="5" id="KW-0862">Zinc</keyword>
<evidence type="ECO:0000313" key="13">
    <source>
        <dbReference type="Proteomes" id="UP000001460"/>
    </source>
</evidence>
<dbReference type="PANTHER" id="PTHR11562:SF17">
    <property type="entry name" value="RE54080P-RELATED"/>
    <property type="match status" value="1"/>
</dbReference>
<dbReference type="GO" id="GO:0005385">
    <property type="term" value="F:zinc ion transmembrane transporter activity"/>
    <property type="evidence" value="ECO:0007669"/>
    <property type="project" value="TreeGrafter"/>
</dbReference>
<dbReference type="Pfam" id="PF01545">
    <property type="entry name" value="Cation_efflux"/>
    <property type="match status" value="1"/>
</dbReference>
<dbReference type="InterPro" id="IPR058533">
    <property type="entry name" value="Cation_efflux_TM"/>
</dbReference>
<evidence type="ECO:0000256" key="5">
    <source>
        <dbReference type="ARBA" id="ARBA00022906"/>
    </source>
</evidence>
<dbReference type="VEuPathDB" id="CryptoDB:CMU_029850"/>
<dbReference type="InterPro" id="IPR027470">
    <property type="entry name" value="Cation_efflux_CTD"/>
</dbReference>
<comment type="similarity">
    <text evidence="2">Belongs to the cation diffusion facilitator (CDF) transporter (TC 2.A.4) family. SLC30A subfamily.</text>
</comment>
<evidence type="ECO:0000256" key="1">
    <source>
        <dbReference type="ARBA" id="ARBA00004141"/>
    </source>
</evidence>
<keyword evidence="3" id="KW-0813">Transport</keyword>
<evidence type="ECO:0000256" key="9">
    <source>
        <dbReference type="SAM" id="Phobius"/>
    </source>
</evidence>
<evidence type="ECO:0000259" key="11">
    <source>
        <dbReference type="Pfam" id="PF16916"/>
    </source>
</evidence>
<dbReference type="OrthoDB" id="9944568at2759"/>
<dbReference type="Gene3D" id="1.20.1510.10">
    <property type="entry name" value="Cation efflux protein transmembrane domain"/>
    <property type="match status" value="1"/>
</dbReference>
<accession>B6AI69</accession>
<dbReference type="GeneID" id="6997404"/>
<dbReference type="PANTHER" id="PTHR11562">
    <property type="entry name" value="CATION EFFLUX PROTEIN/ ZINC TRANSPORTER"/>
    <property type="match status" value="1"/>
</dbReference>
<dbReference type="STRING" id="441375.B6AI69"/>
<gene>
    <name evidence="12" type="ORF">CMU_029850</name>
</gene>
<dbReference type="GO" id="GO:0005886">
    <property type="term" value="C:plasma membrane"/>
    <property type="evidence" value="ECO:0007669"/>
    <property type="project" value="TreeGrafter"/>
</dbReference>
<evidence type="ECO:0000256" key="2">
    <source>
        <dbReference type="ARBA" id="ARBA00008873"/>
    </source>
</evidence>
<reference evidence="12" key="1">
    <citation type="submission" date="2008-06" db="EMBL/GenBank/DDBJ databases">
        <authorList>
            <person name="Lorenzi H."/>
            <person name="Inman J."/>
            <person name="Miller J."/>
            <person name="Schobel S."/>
            <person name="Amedeo P."/>
            <person name="Caler E.V."/>
            <person name="da Silva J."/>
        </authorList>
    </citation>
    <scope>NUCLEOTIDE SEQUENCE [LARGE SCALE GENOMIC DNA]</scope>
    <source>
        <strain evidence="12">RN66</strain>
    </source>
</reference>
<dbReference type="SUPFAM" id="SSF161111">
    <property type="entry name" value="Cation efflux protein transmembrane domain-like"/>
    <property type="match status" value="1"/>
</dbReference>
<keyword evidence="13" id="KW-1185">Reference proteome</keyword>
<keyword evidence="5" id="KW-0864">Zinc transport</keyword>
<feature type="transmembrane region" description="Helical" evidence="9">
    <location>
        <begin position="99"/>
        <end position="118"/>
    </location>
</feature>
<dbReference type="OMA" id="RTWGWAR"/>
<dbReference type="Pfam" id="PF16916">
    <property type="entry name" value="ZT_dimer"/>
    <property type="match status" value="1"/>
</dbReference>
<proteinExistence type="inferred from homology"/>
<feature type="transmembrane region" description="Helical" evidence="9">
    <location>
        <begin position="62"/>
        <end position="79"/>
    </location>
</feature>
<evidence type="ECO:0000256" key="4">
    <source>
        <dbReference type="ARBA" id="ARBA00022692"/>
    </source>
</evidence>
<feature type="transmembrane region" description="Helical" evidence="9">
    <location>
        <begin position="249"/>
        <end position="270"/>
    </location>
</feature>
<dbReference type="AlphaFoldDB" id="B6AI69"/>
<protein>
    <submittedName>
        <fullName evidence="12">Zinc transporter ZAT-1, putative</fullName>
    </submittedName>
</protein>
<keyword evidence="6 9" id="KW-1133">Transmembrane helix</keyword>
<name>B6AI69_CRYMR</name>
<evidence type="ECO:0000313" key="12">
    <source>
        <dbReference type="EMBL" id="EEA07910.1"/>
    </source>
</evidence>
<evidence type="ECO:0000256" key="3">
    <source>
        <dbReference type="ARBA" id="ARBA00022448"/>
    </source>
</evidence>
<dbReference type="NCBIfam" id="TIGR01297">
    <property type="entry name" value="CDF"/>
    <property type="match status" value="1"/>
</dbReference>
<feature type="domain" description="Cation efflux protein transmembrane" evidence="10">
    <location>
        <begin position="29"/>
        <end position="278"/>
    </location>
</feature>
<evidence type="ECO:0000256" key="7">
    <source>
        <dbReference type="ARBA" id="ARBA00023065"/>
    </source>
</evidence>
<keyword evidence="4 9" id="KW-0812">Transmembrane</keyword>
<dbReference type="EMBL" id="DS989735">
    <property type="protein sequence ID" value="EEA07910.1"/>
    <property type="molecule type" value="Genomic_DNA"/>
</dbReference>
<evidence type="ECO:0000259" key="10">
    <source>
        <dbReference type="Pfam" id="PF01545"/>
    </source>
</evidence>
<feature type="transmembrane region" description="Helical" evidence="9">
    <location>
        <begin position="29"/>
        <end position="50"/>
    </location>
</feature>
<keyword evidence="7" id="KW-0406">Ion transport</keyword>
<dbReference type="InterPro" id="IPR002524">
    <property type="entry name" value="Cation_efflux"/>
</dbReference>
<feature type="transmembrane region" description="Helical" evidence="9">
    <location>
        <begin position="220"/>
        <end position="242"/>
    </location>
</feature>
<sequence length="390" mass="43711">MTAKQLNSPLLGHKEKNNLRLNNNIQRRVVYAIILCTLFTIIEVIVGIFSHSLALISDASHLLSDLCCYFITLVSIYMAKQKATKTMSFGYHRAEVLGALLSILLIWIMTILLVYEAIQRIFKPISVDGISMFITAMFGTFANIFITFVLSIHSHGIPLTSNSCSMDHNYETKHICKFTKFTKNSQVSVSPDITKSTHFFDDDCNNNIDDNKQSISLQSAYIHVIGDILQNIGLMIAGLCIWFKPSWSIADPLCTILFSFFVLATTLNILKDVATVLMEGTPVGIDCTSIQQDMLNLDTVYEVHDLHVWSLSVGVPALSCHLVVIKEGSARETLRYATELCQKKYGIYHTTIQIDYSVNKVACDTLHHKKCFVGSNSLVFSRDENTQNNS</sequence>
<dbReference type="InterPro" id="IPR050681">
    <property type="entry name" value="CDF/SLC30A"/>
</dbReference>
<evidence type="ECO:0000256" key="8">
    <source>
        <dbReference type="ARBA" id="ARBA00023136"/>
    </source>
</evidence>
<dbReference type="RefSeq" id="XP_002142259.1">
    <property type="nucleotide sequence ID" value="XM_002142223.1"/>
</dbReference>
<organism evidence="12 13">
    <name type="scientific">Cryptosporidium muris (strain RN66)</name>
    <dbReference type="NCBI Taxonomy" id="441375"/>
    <lineage>
        <taxon>Eukaryota</taxon>
        <taxon>Sar</taxon>
        <taxon>Alveolata</taxon>
        <taxon>Apicomplexa</taxon>
        <taxon>Conoidasida</taxon>
        <taxon>Coccidia</taxon>
        <taxon>Eucoccidiorida</taxon>
        <taxon>Eimeriorina</taxon>
        <taxon>Cryptosporidiidae</taxon>
        <taxon>Cryptosporidium</taxon>
    </lineage>
</organism>
<dbReference type="eggNOG" id="KOG1482">
    <property type="taxonomic scope" value="Eukaryota"/>
</dbReference>
<feature type="domain" description="Cation efflux protein cytoplasmic" evidence="11">
    <location>
        <begin position="284"/>
        <end position="355"/>
    </location>
</feature>
<dbReference type="InterPro" id="IPR027469">
    <property type="entry name" value="Cation_efflux_TMD_sf"/>
</dbReference>
<keyword evidence="8 9" id="KW-0472">Membrane</keyword>
<comment type="subcellular location">
    <subcellularLocation>
        <location evidence="1">Membrane</location>
        <topology evidence="1">Multi-pass membrane protein</topology>
    </subcellularLocation>
</comment>